<evidence type="ECO:0000256" key="1">
    <source>
        <dbReference type="ARBA" id="ARBA00006987"/>
    </source>
</evidence>
<evidence type="ECO:0000313" key="4">
    <source>
        <dbReference type="Proteomes" id="UP000509782"/>
    </source>
</evidence>
<dbReference type="InterPro" id="IPR019546">
    <property type="entry name" value="TAT_signal_bac_arc"/>
</dbReference>
<evidence type="ECO:0000256" key="2">
    <source>
        <dbReference type="SAM" id="SignalP"/>
    </source>
</evidence>
<reference evidence="3 4" key="1">
    <citation type="submission" date="2020-05" db="EMBL/GenBank/DDBJ databases">
        <title>FDA dAtabase for Regulatory Grade micrObial Sequences (FDA-ARGOS): Supporting development and validation of Infectious Disease Dx tests.</title>
        <authorList>
            <person name="Sproer C."/>
            <person name="Gronow S."/>
            <person name="Severitt S."/>
            <person name="Schroder I."/>
            <person name="Tallon L."/>
            <person name="Sadzewicz L."/>
            <person name="Zhao X."/>
            <person name="Vavikolanu K."/>
            <person name="Mehta A."/>
            <person name="Aluvathingal J."/>
            <person name="Nadendla S."/>
            <person name="Myers T."/>
            <person name="Yan Y."/>
            <person name="Sichtig H."/>
        </authorList>
    </citation>
    <scope>NUCLEOTIDE SEQUENCE [LARGE SCALE GENOMIC DNA]</scope>
    <source>
        <strain evidence="3 4">FDAARGOS_787</strain>
    </source>
</reference>
<dbReference type="InterPro" id="IPR006311">
    <property type="entry name" value="TAT_signal"/>
</dbReference>
<dbReference type="InterPro" id="IPR042100">
    <property type="entry name" value="Bug_dom1"/>
</dbReference>
<dbReference type="PANTHER" id="PTHR42928">
    <property type="entry name" value="TRICARBOXYLATE-BINDING PROTEIN"/>
    <property type="match status" value="1"/>
</dbReference>
<dbReference type="Pfam" id="PF03401">
    <property type="entry name" value="TctC"/>
    <property type="match status" value="1"/>
</dbReference>
<dbReference type="PIRSF" id="PIRSF017082">
    <property type="entry name" value="YflP"/>
    <property type="match status" value="1"/>
</dbReference>
<gene>
    <name evidence="3" type="ORF">FOC81_13500</name>
</gene>
<feature type="signal peptide" evidence="2">
    <location>
        <begin position="1"/>
        <end position="29"/>
    </location>
</feature>
<accession>A0A6N0JKM7</accession>
<comment type="similarity">
    <text evidence="1">Belongs to the UPF0065 (bug) family.</text>
</comment>
<evidence type="ECO:0000313" key="3">
    <source>
        <dbReference type="EMBL" id="QKQ47649.1"/>
    </source>
</evidence>
<feature type="chain" id="PRO_5030159021" evidence="2">
    <location>
        <begin position="30"/>
        <end position="328"/>
    </location>
</feature>
<dbReference type="InterPro" id="IPR005064">
    <property type="entry name" value="BUG"/>
</dbReference>
<organism evidence="3 4">
    <name type="scientific">Achromobacter denitrificans</name>
    <name type="common">Alcaligenes denitrificans</name>
    <dbReference type="NCBI Taxonomy" id="32002"/>
    <lineage>
        <taxon>Bacteria</taxon>
        <taxon>Pseudomonadati</taxon>
        <taxon>Pseudomonadota</taxon>
        <taxon>Betaproteobacteria</taxon>
        <taxon>Burkholderiales</taxon>
        <taxon>Alcaligenaceae</taxon>
        <taxon>Achromobacter</taxon>
    </lineage>
</organism>
<dbReference type="SUPFAM" id="SSF53850">
    <property type="entry name" value="Periplasmic binding protein-like II"/>
    <property type="match status" value="1"/>
</dbReference>
<dbReference type="NCBIfam" id="TIGR01409">
    <property type="entry name" value="TAT_signal_seq"/>
    <property type="match status" value="1"/>
</dbReference>
<protein>
    <submittedName>
        <fullName evidence="3">Tripartite tricarboxylate transporter substrate binding protein</fullName>
    </submittedName>
</protein>
<proteinExistence type="inferred from homology"/>
<sequence>MKLHRRTFLQLACALAGTAGLSSPSWAQADYPNRPIRMIVPFTAGSTTDVIGRTVAEQLEKQLGQPVVVENRPGAGGVLGATTVAGAAGDGYTVLVHSAAHLANQSLYPNLKYDTLKDFAPVSMLASMPNVVVATNGREFKSLKDLVDRARAAPDQYTFGSSGSGSGAHIAGEKFKAAVGIQAIHVPYRGTPEAVNDVIAGRVDWFFLPLPLALPMVQAGKLSALAIGADRRSASLPDVPTTAEAGFKDVDQQFWVGMFVPASTPPAILAKLHDATVRALGSDTTRARFANLGADAAPMPQAEFADQVTREMASTSSLIRSAGIRAGN</sequence>
<dbReference type="EMBL" id="CP054569">
    <property type="protein sequence ID" value="QKQ47649.1"/>
    <property type="molecule type" value="Genomic_DNA"/>
</dbReference>
<name>A0A6N0JKM7_ACHDE</name>
<dbReference type="Gene3D" id="3.40.190.10">
    <property type="entry name" value="Periplasmic binding protein-like II"/>
    <property type="match status" value="1"/>
</dbReference>
<dbReference type="Gene3D" id="3.40.190.150">
    <property type="entry name" value="Bordetella uptake gene, domain 1"/>
    <property type="match status" value="1"/>
</dbReference>
<dbReference type="PROSITE" id="PS51318">
    <property type="entry name" value="TAT"/>
    <property type="match status" value="1"/>
</dbReference>
<dbReference type="Proteomes" id="UP000509782">
    <property type="component" value="Chromosome"/>
</dbReference>
<dbReference type="AlphaFoldDB" id="A0A6N0JKM7"/>
<dbReference type="PANTHER" id="PTHR42928:SF5">
    <property type="entry name" value="BLR1237 PROTEIN"/>
    <property type="match status" value="1"/>
</dbReference>
<keyword evidence="2" id="KW-0732">Signal</keyword>
<dbReference type="CDD" id="cd13578">
    <property type="entry name" value="PBP2_Bug27"/>
    <property type="match status" value="1"/>
</dbReference>
<dbReference type="RefSeq" id="WP_174716414.1">
    <property type="nucleotide sequence ID" value="NZ_CADIKP010000012.1"/>
</dbReference>